<comment type="catalytic activity">
    <reaction evidence="7">
        <text>UDP-N-acetyl-alpha-D-muramoyl-L-alanyl-D-glutamate + meso-2,6-diaminopimelate + ATP = UDP-N-acetyl-alpha-D-muramoyl-L-alanyl-gamma-D-glutamyl-meso-2,6-diaminopimelate + ADP + phosphate + H(+)</text>
        <dbReference type="Rhea" id="RHEA:23676"/>
        <dbReference type="ChEBI" id="CHEBI:15378"/>
        <dbReference type="ChEBI" id="CHEBI:30616"/>
        <dbReference type="ChEBI" id="CHEBI:43474"/>
        <dbReference type="ChEBI" id="CHEBI:57791"/>
        <dbReference type="ChEBI" id="CHEBI:83900"/>
        <dbReference type="ChEBI" id="CHEBI:83905"/>
        <dbReference type="ChEBI" id="CHEBI:456216"/>
        <dbReference type="EC" id="6.3.2.13"/>
    </reaction>
</comment>
<feature type="domain" description="Mur ligase central" evidence="13">
    <location>
        <begin position="577"/>
        <end position="767"/>
    </location>
</feature>
<dbReference type="EC" id="6.3.2.10" evidence="8"/>
<dbReference type="GO" id="GO:0008360">
    <property type="term" value="P:regulation of cell shape"/>
    <property type="evidence" value="ECO:0007669"/>
    <property type="project" value="UniProtKB-KW"/>
</dbReference>
<feature type="binding site" evidence="7">
    <location>
        <position position="187"/>
    </location>
    <ligand>
        <name>UDP-N-acetyl-alpha-D-muramoyl-L-alanyl-D-glutamate</name>
        <dbReference type="ChEBI" id="CHEBI:83900"/>
    </ligand>
</feature>
<evidence type="ECO:0000256" key="7">
    <source>
        <dbReference type="HAMAP-Rule" id="MF_00208"/>
    </source>
</evidence>
<dbReference type="RefSeq" id="WP_180154004.1">
    <property type="nucleotide sequence ID" value="NZ_JACCEM010000002.1"/>
</dbReference>
<dbReference type="EC" id="6.3.2.13" evidence="7"/>
<feature type="binding site" evidence="7">
    <location>
        <position position="391"/>
    </location>
    <ligand>
        <name>meso-2,6-diaminopimelate</name>
        <dbReference type="ChEBI" id="CHEBI:57791"/>
    </ligand>
</feature>
<dbReference type="PANTHER" id="PTHR23135">
    <property type="entry name" value="MUR LIGASE FAMILY MEMBER"/>
    <property type="match status" value="1"/>
</dbReference>
<keyword evidence="2 8" id="KW-0132">Cell division</keyword>
<dbReference type="Proteomes" id="UP000559809">
    <property type="component" value="Unassembled WGS sequence"/>
</dbReference>
<organism evidence="14 15">
    <name type="scientific">Parapusillimonas granuli</name>
    <dbReference type="NCBI Taxonomy" id="380911"/>
    <lineage>
        <taxon>Bacteria</taxon>
        <taxon>Pseudomonadati</taxon>
        <taxon>Pseudomonadota</taxon>
        <taxon>Betaproteobacteria</taxon>
        <taxon>Burkholderiales</taxon>
        <taxon>Alcaligenaceae</taxon>
        <taxon>Parapusillimonas</taxon>
    </lineage>
</organism>
<dbReference type="SUPFAM" id="SSF53244">
    <property type="entry name" value="MurD-like peptide ligases, peptide-binding domain"/>
    <property type="match status" value="2"/>
</dbReference>
<keyword evidence="7" id="KW-0460">Magnesium</keyword>
<feature type="domain" description="Mur ligase N-terminal catalytic" evidence="11">
    <location>
        <begin position="498"/>
        <end position="542"/>
    </location>
</feature>
<dbReference type="InterPro" id="IPR036565">
    <property type="entry name" value="Mur-like_cat_sf"/>
</dbReference>
<evidence type="ECO:0000256" key="3">
    <source>
        <dbReference type="ARBA" id="ARBA00022960"/>
    </source>
</evidence>
<evidence type="ECO:0000313" key="15">
    <source>
        <dbReference type="Proteomes" id="UP000559809"/>
    </source>
</evidence>
<dbReference type="NCBIfam" id="NF001126">
    <property type="entry name" value="PRK00139.1-4"/>
    <property type="match status" value="1"/>
</dbReference>
<evidence type="ECO:0000256" key="1">
    <source>
        <dbReference type="ARBA" id="ARBA00005898"/>
    </source>
</evidence>
<accession>A0A853FVB6</accession>
<evidence type="ECO:0000259" key="13">
    <source>
        <dbReference type="Pfam" id="PF08245"/>
    </source>
</evidence>
<feature type="binding site" evidence="7">
    <location>
        <begin position="109"/>
        <end position="115"/>
    </location>
    <ligand>
        <name>ATP</name>
        <dbReference type="ChEBI" id="CHEBI:30616"/>
    </ligand>
</feature>
<dbReference type="NCBIfam" id="TIGR01085">
    <property type="entry name" value="murE"/>
    <property type="match status" value="1"/>
</dbReference>
<feature type="domain" description="Mur ligase C-terminal" evidence="12">
    <location>
        <begin position="789"/>
        <end position="905"/>
    </location>
</feature>
<dbReference type="GO" id="GO:0009252">
    <property type="term" value="P:peptidoglycan biosynthetic process"/>
    <property type="evidence" value="ECO:0007669"/>
    <property type="project" value="UniProtKB-UniRule"/>
</dbReference>
<dbReference type="PANTHER" id="PTHR23135:SF4">
    <property type="entry name" value="UDP-N-ACETYLMURAMOYL-L-ALANYL-D-GLUTAMATE--2,6-DIAMINOPIMELATE LIGASE MURE HOMOLOG, CHLOROPLASTIC"/>
    <property type="match status" value="1"/>
</dbReference>
<comment type="function">
    <text evidence="7">Catalyzes the addition of meso-diaminopimelic acid to the nucleotide precursor UDP-N-acetylmuramoyl-L-alanyl-D-glutamate (UMAG) in the biosynthesis of bacterial cell-wall peptidoglycan.</text>
</comment>
<comment type="caution">
    <text evidence="14">The sequence shown here is derived from an EMBL/GenBank/DDBJ whole genome shotgun (WGS) entry which is preliminary data.</text>
</comment>
<comment type="similarity">
    <text evidence="1 7">Belongs to the MurCDEF family. MurE subfamily.</text>
</comment>
<keyword evidence="8 14" id="KW-0436">Ligase</keyword>
<dbReference type="InterPro" id="IPR035911">
    <property type="entry name" value="MurE/MurF_N"/>
</dbReference>
<dbReference type="HAMAP" id="MF_02019">
    <property type="entry name" value="MurF"/>
    <property type="match status" value="1"/>
</dbReference>
<feature type="modified residue" description="N6-carboxylysine" evidence="7">
    <location>
        <position position="219"/>
    </location>
</feature>
<keyword evidence="6 8" id="KW-0961">Cell wall biogenesis/degradation</keyword>
<dbReference type="Gene3D" id="3.40.1190.10">
    <property type="entry name" value="Mur-like, catalytic domain"/>
    <property type="match status" value="2"/>
</dbReference>
<dbReference type="NCBIfam" id="TIGR01143">
    <property type="entry name" value="murF"/>
    <property type="match status" value="1"/>
</dbReference>
<feature type="binding site" evidence="7">
    <location>
        <begin position="152"/>
        <end position="153"/>
    </location>
    <ligand>
        <name>UDP-N-acetyl-alpha-D-muramoyl-L-alanyl-D-glutamate</name>
        <dbReference type="ChEBI" id="CHEBI:83900"/>
    </ligand>
</feature>
<proteinExistence type="inferred from homology"/>
<keyword evidence="5 8" id="KW-0131">Cell cycle</keyword>
<dbReference type="InterPro" id="IPR000713">
    <property type="entry name" value="Mur_ligase_N"/>
</dbReference>
<keyword evidence="8" id="KW-0067">ATP-binding</keyword>
<dbReference type="Gene3D" id="3.40.1390.10">
    <property type="entry name" value="MurE/MurF, N-terminal domain"/>
    <property type="match status" value="2"/>
</dbReference>
<name>A0A853FVB6_9BURK</name>
<dbReference type="Pfam" id="PF01225">
    <property type="entry name" value="Mur_ligase"/>
    <property type="match status" value="2"/>
</dbReference>
<dbReference type="SUPFAM" id="SSF63418">
    <property type="entry name" value="MurE/MurF N-terminal domain"/>
    <property type="match status" value="2"/>
</dbReference>
<keyword evidence="4 8" id="KW-0573">Peptidoglycan synthesis</keyword>
<dbReference type="AlphaFoldDB" id="A0A853FVB6"/>
<evidence type="ECO:0000259" key="11">
    <source>
        <dbReference type="Pfam" id="PF01225"/>
    </source>
</evidence>
<dbReference type="HAMAP" id="MF_00208">
    <property type="entry name" value="MurE"/>
    <property type="match status" value="1"/>
</dbReference>
<evidence type="ECO:0000256" key="2">
    <source>
        <dbReference type="ARBA" id="ARBA00022618"/>
    </source>
</evidence>
<keyword evidence="8" id="KW-0547">Nucleotide-binding</keyword>
<dbReference type="InterPro" id="IPR036615">
    <property type="entry name" value="Mur_ligase_C_dom_sf"/>
</dbReference>
<feature type="binding site" evidence="7">
    <location>
        <position position="22"/>
    </location>
    <ligand>
        <name>UDP-N-acetyl-alpha-D-muramoyl-L-alanyl-D-glutamate</name>
        <dbReference type="ChEBI" id="CHEBI:83900"/>
    </ligand>
</feature>
<dbReference type="GO" id="GO:0047480">
    <property type="term" value="F:UDP-N-acetylmuramoyl-tripeptide-D-alanyl-D-alanine ligase activity"/>
    <property type="evidence" value="ECO:0007669"/>
    <property type="project" value="UniProtKB-UniRule"/>
</dbReference>
<sequence length="932" mass="98644">MNAREIITWLSRHVAPGAHLCLDTRQLNAGDVFFACPGLASDGRAYIEQAERLGAAAVVAHASGGSAEGAVRASVPVLEVEGLPDLLGQVAHRWYGEPSSALSVVALTGTNGKTSCVQWLAGALNADGVPCGTIGTLGVTLADGTNLGGALTTPDVLTMHRSLAAMRKAGVQVVAIEASSIGLVQGRLDHVRIQIAGFTNLTHDHLDFHGSMEEYKAAKFRLFDWPGLRCSVVNLDDAAGEELAGLLAPASVVGYSTRSHGQAVLRAQDIQAGPYGLVFNLVTPEGTVQMLTRLVGEHNVSNLLLVAGVLRDMGWDLQRIARVLGALTSVEGRLQVVEPPDHIRSGAGHPMAVVDYAHTPDALERALLALRDIAAARGGKLVCVFGCGGSRDSSKRPVMGRIAAERADAVILTSDNPRSEDPREITAQIIAGMPQAPRVDLDRACAILSAVWGASPDDVVLIAGKGHETYQETQGVRVPFDDREWVRFALSWKQGLSVSTDTRSLAPGQLFVALKGEAFDGHDYLEAARAAGACAAVVERKRPEAGLHQFELGDTRQALIRIGTVWRRRFGIPAIAVTGSNGKTTTKEMIASILRDWLGEENSLATRGNLNNDIGVPLTALRLRAQHQAAVFELGMNHPGEIAVLAAIAQPTVALVNNAQREHQEFLHTVEAVARENGSVFDALPAGGTAVFPGDDTYAPYWAGQAAGRKILRFGFEPEFDVYADQIRVEPDRTSFQIQTPAGAGKLTLAAPGVHNLRNALAAAACAVAAGAPLQSVLRGLEAFHPVTGRMQPRALDGGFQLIDDTYNANPDSVRAAIDVLARLNGTKVLVLGDMAEVGADSHALHAEVGGYAKDQGIDVLLVHGAACAHAARAFGPQGFVFDSLADLLRGITPWMPAHILVKGSRSARMERVVAALAQQTPKSEEGDRHAT</sequence>
<feature type="short sequence motif" description="Meso-diaminopimelate recognition motif" evidence="7">
    <location>
        <begin position="415"/>
        <end position="418"/>
    </location>
</feature>
<dbReference type="Pfam" id="PF02875">
    <property type="entry name" value="Mur_ligase_C"/>
    <property type="match status" value="2"/>
</dbReference>
<dbReference type="GO" id="GO:0071555">
    <property type="term" value="P:cell wall organization"/>
    <property type="evidence" value="ECO:0007669"/>
    <property type="project" value="UniProtKB-KW"/>
</dbReference>
<feature type="binding site" evidence="7">
    <location>
        <position position="185"/>
    </location>
    <ligand>
        <name>UDP-N-acetyl-alpha-D-muramoyl-L-alanyl-D-glutamate</name>
        <dbReference type="ChEBI" id="CHEBI:83900"/>
    </ligand>
</feature>
<evidence type="ECO:0000313" key="14">
    <source>
        <dbReference type="EMBL" id="NYT48728.1"/>
    </source>
</evidence>
<dbReference type="UniPathway" id="UPA00219"/>
<comment type="subcellular location">
    <subcellularLocation>
        <location evidence="8 9">Cytoplasm</location>
    </subcellularLocation>
</comment>
<dbReference type="GO" id="GO:0008765">
    <property type="term" value="F:UDP-N-acetylmuramoylalanyl-D-glutamate-2,6-diaminopimelate ligase activity"/>
    <property type="evidence" value="ECO:0007669"/>
    <property type="project" value="UniProtKB-UniRule"/>
</dbReference>
<dbReference type="Pfam" id="PF08245">
    <property type="entry name" value="Mur_ligase_M"/>
    <property type="match status" value="2"/>
</dbReference>
<dbReference type="GO" id="GO:0051301">
    <property type="term" value="P:cell division"/>
    <property type="evidence" value="ECO:0007669"/>
    <property type="project" value="UniProtKB-KW"/>
</dbReference>
<protein>
    <recommendedName>
        <fullName evidence="7 8">Multifunctional fusion protein</fullName>
    </recommendedName>
    <domain>
        <recommendedName>
            <fullName evidence="7">UDP-N-acetylmuramoyl-L-alanyl-D-glutamate--2,6-diaminopimelate ligase</fullName>
            <ecNumber evidence="7">6.3.2.13</ecNumber>
        </recommendedName>
        <alternativeName>
            <fullName evidence="7">Meso-A2pm-adding enzyme</fullName>
        </alternativeName>
        <alternativeName>
            <fullName evidence="7">Meso-diaminopimelate-adding enzyme</fullName>
        </alternativeName>
        <alternativeName>
            <fullName evidence="7">UDP-MurNAc-L-Ala-D-Glu:meso-diaminopimelate ligase</fullName>
        </alternativeName>
        <alternativeName>
            <fullName evidence="7">UDP-MurNAc-tripeptide synthetase</fullName>
        </alternativeName>
        <alternativeName>
            <fullName evidence="7">UDP-N-acetylmuramyl-tripeptide synthetase</fullName>
        </alternativeName>
    </domain>
    <domain>
        <recommendedName>
            <fullName evidence="8">UDP-N-acetylmuramoyl-tripeptide--D-alanyl-D-alanine ligase</fullName>
            <ecNumber evidence="8">6.3.2.10</ecNumber>
        </recommendedName>
        <alternativeName>
            <fullName evidence="8">D-alanyl-D-alanine-adding enzyme</fullName>
        </alternativeName>
    </domain>
</protein>
<feature type="domain" description="Mur ligase N-terminal catalytic" evidence="11">
    <location>
        <begin position="21"/>
        <end position="95"/>
    </location>
</feature>
<keyword evidence="3 8" id="KW-0133">Cell shape</keyword>
<feature type="binding site" evidence="7">
    <location>
        <position position="468"/>
    </location>
    <ligand>
        <name>meso-2,6-diaminopimelate</name>
        <dbReference type="ChEBI" id="CHEBI:57791"/>
    </ligand>
</feature>
<evidence type="ECO:0000256" key="6">
    <source>
        <dbReference type="ARBA" id="ARBA00023316"/>
    </source>
</evidence>
<comment type="function">
    <text evidence="8 10">Involved in cell wall formation. Catalyzes the final step in the synthesis of UDP-N-acetylmuramoyl-pentapeptide, the precursor of murein.</text>
</comment>
<keyword evidence="8" id="KW-0963">Cytoplasm</keyword>
<comment type="similarity">
    <text evidence="8">Belongs to the MurCDEF family. MurF subfamily.</text>
</comment>
<evidence type="ECO:0000256" key="8">
    <source>
        <dbReference type="HAMAP-Rule" id="MF_02019"/>
    </source>
</evidence>
<dbReference type="InterPro" id="IPR005863">
    <property type="entry name" value="UDP-N-AcMur_synth"/>
</dbReference>
<comment type="caution">
    <text evidence="7">Lacks conserved residue(s) required for the propagation of feature annotation.</text>
</comment>
<dbReference type="InterPro" id="IPR005761">
    <property type="entry name" value="UDP-N-AcMur-Glu-dNH2Pim_ligase"/>
</dbReference>
<evidence type="ECO:0000256" key="4">
    <source>
        <dbReference type="ARBA" id="ARBA00022984"/>
    </source>
</evidence>
<feature type="domain" description="Mur ligase central" evidence="13">
    <location>
        <begin position="108"/>
        <end position="309"/>
    </location>
</feature>
<comment type="pathway">
    <text evidence="8 9">Cell wall biogenesis; peptidoglycan biosynthesis.</text>
</comment>
<dbReference type="GO" id="GO:0005737">
    <property type="term" value="C:cytoplasm"/>
    <property type="evidence" value="ECO:0007669"/>
    <property type="project" value="UniProtKB-SubCell"/>
</dbReference>
<keyword evidence="15" id="KW-1185">Reference proteome</keyword>
<dbReference type="Gene3D" id="3.90.190.20">
    <property type="entry name" value="Mur ligase, C-terminal domain"/>
    <property type="match status" value="2"/>
</dbReference>
<evidence type="ECO:0000256" key="10">
    <source>
        <dbReference type="RuleBase" id="RU004136"/>
    </source>
</evidence>
<evidence type="ECO:0000259" key="12">
    <source>
        <dbReference type="Pfam" id="PF02875"/>
    </source>
</evidence>
<feature type="binding site" evidence="7">
    <location>
        <position position="179"/>
    </location>
    <ligand>
        <name>UDP-N-acetyl-alpha-D-muramoyl-L-alanyl-D-glutamate</name>
        <dbReference type="ChEBI" id="CHEBI:83900"/>
    </ligand>
</feature>
<dbReference type="NCBIfam" id="NF008896">
    <property type="entry name" value="PRK11929.1"/>
    <property type="match status" value="1"/>
</dbReference>
<evidence type="ECO:0000256" key="5">
    <source>
        <dbReference type="ARBA" id="ARBA00023306"/>
    </source>
</evidence>
<feature type="binding site" evidence="7">
    <location>
        <position position="24"/>
    </location>
    <ligand>
        <name>UDP-N-acetyl-alpha-D-muramoyl-L-alanyl-D-glutamate</name>
        <dbReference type="ChEBI" id="CHEBI:83900"/>
    </ligand>
</feature>
<feature type="binding site" evidence="8">
    <location>
        <begin position="579"/>
        <end position="585"/>
    </location>
    <ligand>
        <name>ATP</name>
        <dbReference type="ChEBI" id="CHEBI:30616"/>
    </ligand>
</feature>
<gene>
    <name evidence="8 14" type="primary">murF</name>
    <name evidence="7" type="synonym">murE</name>
    <name evidence="14" type="ORF">H0A72_05340</name>
</gene>
<comment type="cofactor">
    <cofactor evidence="7">
        <name>Mg(2+)</name>
        <dbReference type="ChEBI" id="CHEBI:18420"/>
    </cofactor>
</comment>
<feature type="binding site" evidence="7">
    <location>
        <position position="464"/>
    </location>
    <ligand>
        <name>meso-2,6-diaminopimelate</name>
        <dbReference type="ChEBI" id="CHEBI:57791"/>
    </ligand>
</feature>
<dbReference type="InterPro" id="IPR013221">
    <property type="entry name" value="Mur_ligase_cen"/>
</dbReference>
<dbReference type="SUPFAM" id="SSF53623">
    <property type="entry name" value="MurD-like peptide ligases, catalytic domain"/>
    <property type="match status" value="2"/>
</dbReference>
<dbReference type="InterPro" id="IPR004101">
    <property type="entry name" value="Mur_ligase_C"/>
</dbReference>
<evidence type="ECO:0000256" key="9">
    <source>
        <dbReference type="RuleBase" id="RU004135"/>
    </source>
</evidence>
<comment type="catalytic activity">
    <reaction evidence="8 10">
        <text>D-alanyl-D-alanine + UDP-N-acetyl-alpha-D-muramoyl-L-alanyl-gamma-D-glutamyl-meso-2,6-diaminopimelate + ATP = UDP-N-acetyl-alpha-D-muramoyl-L-alanyl-gamma-D-glutamyl-meso-2,6-diaminopimeloyl-D-alanyl-D-alanine + ADP + phosphate + H(+)</text>
        <dbReference type="Rhea" id="RHEA:28374"/>
        <dbReference type="ChEBI" id="CHEBI:15378"/>
        <dbReference type="ChEBI" id="CHEBI:30616"/>
        <dbReference type="ChEBI" id="CHEBI:43474"/>
        <dbReference type="ChEBI" id="CHEBI:57822"/>
        <dbReference type="ChEBI" id="CHEBI:61386"/>
        <dbReference type="ChEBI" id="CHEBI:83905"/>
        <dbReference type="ChEBI" id="CHEBI:456216"/>
        <dbReference type="EC" id="6.3.2.10"/>
    </reaction>
</comment>
<comment type="PTM">
    <text evidence="7">Carboxylation is probably crucial for Mg(2+) binding and, consequently, for the gamma-phosphate positioning of ATP.</text>
</comment>
<feature type="binding site" evidence="7">
    <location>
        <begin position="415"/>
        <end position="418"/>
    </location>
    <ligand>
        <name>meso-2,6-diaminopimelate</name>
        <dbReference type="ChEBI" id="CHEBI:57791"/>
    </ligand>
</feature>
<dbReference type="GO" id="GO:0000287">
    <property type="term" value="F:magnesium ion binding"/>
    <property type="evidence" value="ECO:0007669"/>
    <property type="project" value="UniProtKB-UniRule"/>
</dbReference>
<dbReference type="EMBL" id="JACCEM010000002">
    <property type="protein sequence ID" value="NYT48728.1"/>
    <property type="molecule type" value="Genomic_DNA"/>
</dbReference>
<feature type="domain" description="Mur ligase C-terminal" evidence="12">
    <location>
        <begin position="347"/>
        <end position="466"/>
    </location>
</feature>
<dbReference type="GO" id="GO:0005524">
    <property type="term" value="F:ATP binding"/>
    <property type="evidence" value="ECO:0007669"/>
    <property type="project" value="UniProtKB-UniRule"/>
</dbReference>
<reference evidence="14 15" key="1">
    <citation type="submission" date="2020-07" db="EMBL/GenBank/DDBJ databases">
        <title>Taxonomic revisions and descriptions of new bacterial species based on genomic comparisons in the high-G+C-content subgroup of the family Alcaligenaceae.</title>
        <authorList>
            <person name="Szabo A."/>
            <person name="Felfoldi T."/>
        </authorList>
    </citation>
    <scope>NUCLEOTIDE SEQUENCE [LARGE SCALE GENOMIC DNA]</scope>
    <source>
        <strain evidence="14 15">LMG 24012</strain>
    </source>
</reference>